<evidence type="ECO:0000313" key="2">
    <source>
        <dbReference type="EMBL" id="MFD0988372.1"/>
    </source>
</evidence>
<dbReference type="RefSeq" id="WP_379091393.1">
    <property type="nucleotide sequence ID" value="NZ_JBHTJO010000002.1"/>
</dbReference>
<reference evidence="3" key="1">
    <citation type="journal article" date="2019" name="Int. J. Syst. Evol. Microbiol.">
        <title>The Global Catalogue of Microorganisms (GCM) 10K type strain sequencing project: providing services to taxonomists for standard genome sequencing and annotation.</title>
        <authorList>
            <consortium name="The Broad Institute Genomics Platform"/>
            <consortium name="The Broad Institute Genome Sequencing Center for Infectious Disease"/>
            <person name="Wu L."/>
            <person name="Ma J."/>
        </authorList>
    </citation>
    <scope>NUCLEOTIDE SEQUENCE [LARGE SCALE GENOMIC DNA]</scope>
    <source>
        <strain evidence="3">CCUG 61697</strain>
    </source>
</reference>
<dbReference type="EMBL" id="JBHTJO010000002">
    <property type="protein sequence ID" value="MFD0988372.1"/>
    <property type="molecule type" value="Genomic_DNA"/>
</dbReference>
<keyword evidence="3" id="KW-1185">Reference proteome</keyword>
<evidence type="ECO:0008006" key="4">
    <source>
        <dbReference type="Google" id="ProtNLM"/>
    </source>
</evidence>
<evidence type="ECO:0000256" key="1">
    <source>
        <dbReference type="SAM" id="Phobius"/>
    </source>
</evidence>
<protein>
    <recommendedName>
        <fullName evidence="4">Cytochrome C oxidase assembly protein</fullName>
    </recommendedName>
</protein>
<organism evidence="2 3">
    <name type="scientific">Methyloligella solikamskensis</name>
    <dbReference type="NCBI Taxonomy" id="1177756"/>
    <lineage>
        <taxon>Bacteria</taxon>
        <taxon>Pseudomonadati</taxon>
        <taxon>Pseudomonadota</taxon>
        <taxon>Alphaproteobacteria</taxon>
        <taxon>Hyphomicrobiales</taxon>
        <taxon>Hyphomicrobiaceae</taxon>
        <taxon>Methyloligella</taxon>
    </lineage>
</organism>
<dbReference type="Proteomes" id="UP001597102">
    <property type="component" value="Unassembled WGS sequence"/>
</dbReference>
<comment type="caution">
    <text evidence="2">The sequence shown here is derived from an EMBL/GenBank/DDBJ whole genome shotgun (WGS) entry which is preliminary data.</text>
</comment>
<gene>
    <name evidence="2" type="ORF">ACFQ2F_14835</name>
</gene>
<name>A0ABW3JD33_9HYPH</name>
<evidence type="ECO:0000313" key="3">
    <source>
        <dbReference type="Proteomes" id="UP001597102"/>
    </source>
</evidence>
<keyword evidence="1" id="KW-1133">Transmembrane helix</keyword>
<proteinExistence type="predicted"/>
<feature type="transmembrane region" description="Helical" evidence="1">
    <location>
        <begin position="17"/>
        <end position="38"/>
    </location>
</feature>
<accession>A0ABW3JD33</accession>
<keyword evidence="1" id="KW-0472">Membrane</keyword>
<keyword evidence="1" id="KW-0812">Transmembrane</keyword>
<sequence length="47" mass="5292">MEDGDEEFKRRRHKRNIAIALVLAGLVVLFFIVTIVRLGGNVANRAI</sequence>